<dbReference type="AlphaFoldDB" id="A0AAW1QJQ8"/>
<evidence type="ECO:0000313" key="3">
    <source>
        <dbReference type="Proteomes" id="UP001445335"/>
    </source>
</evidence>
<comment type="caution">
    <text evidence="2">The sequence shown here is derived from an EMBL/GenBank/DDBJ whole genome shotgun (WGS) entry which is preliminary data.</text>
</comment>
<accession>A0AAW1QJQ8</accession>
<dbReference type="Proteomes" id="UP001445335">
    <property type="component" value="Unassembled WGS sequence"/>
</dbReference>
<evidence type="ECO:0000313" key="2">
    <source>
        <dbReference type="EMBL" id="KAK9821711.1"/>
    </source>
</evidence>
<name>A0AAW1QJQ8_9CHLO</name>
<dbReference type="EMBL" id="JALJOU010000098">
    <property type="protein sequence ID" value="KAK9821711.1"/>
    <property type="molecule type" value="Genomic_DNA"/>
</dbReference>
<evidence type="ECO:0000256" key="1">
    <source>
        <dbReference type="SAM" id="SignalP"/>
    </source>
</evidence>
<feature type="chain" id="PRO_5043822415" evidence="1">
    <location>
        <begin position="17"/>
        <end position="107"/>
    </location>
</feature>
<organism evidence="2 3">
    <name type="scientific">Elliptochloris bilobata</name>
    <dbReference type="NCBI Taxonomy" id="381761"/>
    <lineage>
        <taxon>Eukaryota</taxon>
        <taxon>Viridiplantae</taxon>
        <taxon>Chlorophyta</taxon>
        <taxon>core chlorophytes</taxon>
        <taxon>Trebouxiophyceae</taxon>
        <taxon>Trebouxiophyceae incertae sedis</taxon>
        <taxon>Elliptochloris clade</taxon>
        <taxon>Elliptochloris</taxon>
    </lineage>
</organism>
<keyword evidence="1" id="KW-0732">Signal</keyword>
<protein>
    <submittedName>
        <fullName evidence="2">Uncharacterized protein</fullName>
    </submittedName>
</protein>
<sequence length="107" mass="11604">MCASVRVLSLVTTTMAVFPPDLTRLVHLMLDIAGLPDDDQIEDGYTSAFQESCDLHIEKTEGEHYKETAEHVFDYFGLFTTSYTIGRARPFGELDSRGGGGRGGGGG</sequence>
<gene>
    <name evidence="2" type="ORF">WJX81_001267</name>
</gene>
<keyword evidence="3" id="KW-1185">Reference proteome</keyword>
<feature type="signal peptide" evidence="1">
    <location>
        <begin position="1"/>
        <end position="16"/>
    </location>
</feature>
<reference evidence="2 3" key="1">
    <citation type="journal article" date="2024" name="Nat. Commun.">
        <title>Phylogenomics reveals the evolutionary origins of lichenization in chlorophyte algae.</title>
        <authorList>
            <person name="Puginier C."/>
            <person name="Libourel C."/>
            <person name="Otte J."/>
            <person name="Skaloud P."/>
            <person name="Haon M."/>
            <person name="Grisel S."/>
            <person name="Petersen M."/>
            <person name="Berrin J.G."/>
            <person name="Delaux P.M."/>
            <person name="Dal Grande F."/>
            <person name="Keller J."/>
        </authorList>
    </citation>
    <scope>NUCLEOTIDE SEQUENCE [LARGE SCALE GENOMIC DNA]</scope>
    <source>
        <strain evidence="2 3">SAG 245.80</strain>
    </source>
</reference>
<proteinExistence type="predicted"/>